<dbReference type="InterPro" id="IPR050706">
    <property type="entry name" value="Cyclic-di-GMP_PDE-like"/>
</dbReference>
<dbReference type="PROSITE" id="PS50883">
    <property type="entry name" value="EAL"/>
    <property type="match status" value="1"/>
</dbReference>
<comment type="caution">
    <text evidence="2">The sequence shown here is derived from an EMBL/GenBank/DDBJ whole genome shotgun (WGS) entry which is preliminary data.</text>
</comment>
<dbReference type="EMBL" id="JADCLJ010000022">
    <property type="protein sequence ID" value="MBE4909406.1"/>
    <property type="molecule type" value="Genomic_DNA"/>
</dbReference>
<dbReference type="PANTHER" id="PTHR33121:SF76">
    <property type="entry name" value="SIGNALING PROTEIN"/>
    <property type="match status" value="1"/>
</dbReference>
<dbReference type="SMART" id="SM00052">
    <property type="entry name" value="EAL"/>
    <property type="match status" value="1"/>
</dbReference>
<dbReference type="Pfam" id="PF00563">
    <property type="entry name" value="EAL"/>
    <property type="match status" value="1"/>
</dbReference>
<dbReference type="Proteomes" id="UP001516662">
    <property type="component" value="Unassembled WGS sequence"/>
</dbReference>
<dbReference type="PANTHER" id="PTHR33121">
    <property type="entry name" value="CYCLIC DI-GMP PHOSPHODIESTERASE PDEF"/>
    <property type="match status" value="1"/>
</dbReference>
<protein>
    <submittedName>
        <fullName evidence="2">EAL domain-containing protein</fullName>
    </submittedName>
</protein>
<dbReference type="Gene3D" id="3.20.20.450">
    <property type="entry name" value="EAL domain"/>
    <property type="match status" value="1"/>
</dbReference>
<reference evidence="2 3" key="1">
    <citation type="submission" date="2020-10" db="EMBL/GenBank/DDBJ databases">
        <title>Bacillus sp. HD4P25, an endophyte from a halophyte.</title>
        <authorList>
            <person name="Sun J.-Q."/>
        </authorList>
    </citation>
    <scope>NUCLEOTIDE SEQUENCE [LARGE SCALE GENOMIC DNA]</scope>
    <source>
        <strain evidence="2 3">YIM 93174</strain>
    </source>
</reference>
<dbReference type="RefSeq" id="WP_193538002.1">
    <property type="nucleotide sequence ID" value="NZ_JADCLJ010000022.1"/>
</dbReference>
<proteinExistence type="predicted"/>
<sequence length="309" mass="35497">MSIAKILMEDPMDLDNHSIITMSHKRNEFRDILKNKAIKILFQPIVCLQNGEIHGYEALSRGPENSEFHYPSSLFSFAEREGFLYPLEKVAREQALYQSKHLLDNQKLFINLTPQVIHDPHFTPGHTISLLEQYQMNPENIVFEITERSAITDFQAFKVVLNHYRAQGFKIAIDDAGAGYSSLQAISELEPDYIKVDRSLISGVDKNEVKKNILEAFVMFAKKMNSKVLAEGIETFEELEKVKELGIDFGQGYYLARPNNPVPPFPRDIKEFLRSDKNKKKPIYVDINDEIVILNNGKELARTFAKFLL</sequence>
<dbReference type="InterPro" id="IPR035919">
    <property type="entry name" value="EAL_sf"/>
</dbReference>
<organism evidence="2 3">
    <name type="scientific">Litchfieldia luteola</name>
    <dbReference type="NCBI Taxonomy" id="682179"/>
    <lineage>
        <taxon>Bacteria</taxon>
        <taxon>Bacillati</taxon>
        <taxon>Bacillota</taxon>
        <taxon>Bacilli</taxon>
        <taxon>Bacillales</taxon>
        <taxon>Bacillaceae</taxon>
        <taxon>Litchfieldia</taxon>
    </lineage>
</organism>
<keyword evidence="3" id="KW-1185">Reference proteome</keyword>
<accession>A0ABR9QLX3</accession>
<dbReference type="CDD" id="cd01948">
    <property type="entry name" value="EAL"/>
    <property type="match status" value="1"/>
</dbReference>
<feature type="domain" description="EAL" evidence="1">
    <location>
        <begin position="22"/>
        <end position="272"/>
    </location>
</feature>
<name>A0ABR9QLX3_9BACI</name>
<dbReference type="SUPFAM" id="SSF141868">
    <property type="entry name" value="EAL domain-like"/>
    <property type="match status" value="1"/>
</dbReference>
<gene>
    <name evidence="2" type="ORF">IMZ08_15245</name>
</gene>
<evidence type="ECO:0000313" key="2">
    <source>
        <dbReference type="EMBL" id="MBE4909406.1"/>
    </source>
</evidence>
<dbReference type="InterPro" id="IPR001633">
    <property type="entry name" value="EAL_dom"/>
</dbReference>
<evidence type="ECO:0000259" key="1">
    <source>
        <dbReference type="PROSITE" id="PS50883"/>
    </source>
</evidence>
<evidence type="ECO:0000313" key="3">
    <source>
        <dbReference type="Proteomes" id="UP001516662"/>
    </source>
</evidence>